<proteinExistence type="predicted"/>
<evidence type="ECO:0000313" key="1">
    <source>
        <dbReference type="EMBL" id="HAV92231.1"/>
    </source>
</evidence>
<gene>
    <name evidence="1" type="ORF">DCW38_03515</name>
</gene>
<evidence type="ECO:0000313" key="2">
    <source>
        <dbReference type="Proteomes" id="UP000264062"/>
    </source>
</evidence>
<organism evidence="1 2">
    <name type="scientific">candidate division WOR-3 bacterium</name>
    <dbReference type="NCBI Taxonomy" id="2052148"/>
    <lineage>
        <taxon>Bacteria</taxon>
        <taxon>Bacteria division WOR-3</taxon>
    </lineage>
</organism>
<comment type="caution">
    <text evidence="1">The sequence shown here is derived from an EMBL/GenBank/DDBJ whole genome shotgun (WGS) entry which is preliminary data.</text>
</comment>
<dbReference type="EMBL" id="DMZY01000107">
    <property type="protein sequence ID" value="HAV92231.1"/>
    <property type="molecule type" value="Genomic_DNA"/>
</dbReference>
<name>A0A350H9L5_UNCW3</name>
<protein>
    <submittedName>
        <fullName evidence="1">Uncharacterized protein</fullName>
    </submittedName>
</protein>
<reference evidence="1 2" key="1">
    <citation type="journal article" date="2018" name="Nat. Biotechnol.">
        <title>A standardized bacterial taxonomy based on genome phylogeny substantially revises the tree of life.</title>
        <authorList>
            <person name="Parks D.H."/>
            <person name="Chuvochina M."/>
            <person name="Waite D.W."/>
            <person name="Rinke C."/>
            <person name="Skarshewski A."/>
            <person name="Chaumeil P.A."/>
            <person name="Hugenholtz P."/>
        </authorList>
    </citation>
    <scope>NUCLEOTIDE SEQUENCE [LARGE SCALE GENOMIC DNA]</scope>
    <source>
        <strain evidence="1">UBA9956</strain>
    </source>
</reference>
<dbReference type="Proteomes" id="UP000264062">
    <property type="component" value="Unassembled WGS sequence"/>
</dbReference>
<dbReference type="AlphaFoldDB" id="A0A350H9L5"/>
<feature type="non-terminal residue" evidence="1">
    <location>
        <position position="1"/>
    </location>
</feature>
<accession>A0A350H9L5</accession>
<sequence length="103" mass="11751">AGRTPILLVDRDITKAGIPLNIGEKILNVPKGAFYLANKLNAEITAGAYVRIKSKRYRFKVILKSLGKSESMEDGAKKTIESLFEMIRDYPEQWFAFDLNWEK</sequence>